<dbReference type="PANTHER" id="PTHR12015:SF108">
    <property type="entry name" value="C-C MOTIF CHEMOKINE 20"/>
    <property type="match status" value="1"/>
</dbReference>
<name>A0A3P9JGR0_ORYLA</name>
<evidence type="ECO:0000256" key="4">
    <source>
        <dbReference type="RuleBase" id="RU361150"/>
    </source>
</evidence>
<keyword evidence="4" id="KW-0145">Chemotaxis</keyword>
<dbReference type="SUPFAM" id="SSF54117">
    <property type="entry name" value="Interleukin 8-like chemokines"/>
    <property type="match status" value="1"/>
</dbReference>
<dbReference type="SMART" id="SM00199">
    <property type="entry name" value="SCY"/>
    <property type="match status" value="1"/>
</dbReference>
<dbReference type="Ensembl" id="ENSORLT00015022315.1">
    <property type="protein sequence ID" value="ENSORLP00015031348.1"/>
    <property type="gene ID" value="ENSORLG00015015559.1"/>
</dbReference>
<reference key="1">
    <citation type="journal article" date="2007" name="Nature">
        <title>The medaka draft genome and insights into vertebrate genome evolution.</title>
        <authorList>
            <person name="Kasahara M."/>
            <person name="Naruse K."/>
            <person name="Sasaki S."/>
            <person name="Nakatani Y."/>
            <person name="Qu W."/>
            <person name="Ahsan B."/>
            <person name="Yamada T."/>
            <person name="Nagayasu Y."/>
            <person name="Doi K."/>
            <person name="Kasai Y."/>
            <person name="Jindo T."/>
            <person name="Kobayashi D."/>
            <person name="Shimada A."/>
            <person name="Toyoda A."/>
            <person name="Kuroki Y."/>
            <person name="Fujiyama A."/>
            <person name="Sasaki T."/>
            <person name="Shimizu A."/>
            <person name="Asakawa S."/>
            <person name="Shimizu N."/>
            <person name="Hashimoto S."/>
            <person name="Yang J."/>
            <person name="Lee Y."/>
            <person name="Matsushima K."/>
            <person name="Sugano S."/>
            <person name="Sakaizumi M."/>
            <person name="Narita T."/>
            <person name="Ohishi K."/>
            <person name="Haga S."/>
            <person name="Ohta F."/>
            <person name="Nomoto H."/>
            <person name="Nogata K."/>
            <person name="Morishita T."/>
            <person name="Endo T."/>
            <person name="Shin-I T."/>
            <person name="Takeda H."/>
            <person name="Morishita S."/>
            <person name="Kohara Y."/>
        </authorList>
    </citation>
    <scope>NUCLEOTIDE SEQUENCE [LARGE SCALE GENOMIC DNA]</scope>
    <source>
        <strain>Hd-rR</strain>
    </source>
</reference>
<dbReference type="GO" id="GO:0005615">
    <property type="term" value="C:extracellular space"/>
    <property type="evidence" value="ECO:0007669"/>
    <property type="project" value="UniProtKB-KW"/>
</dbReference>
<reference evidence="6" key="4">
    <citation type="submission" date="2025-09" db="UniProtKB">
        <authorList>
            <consortium name="Ensembl"/>
        </authorList>
    </citation>
    <scope>IDENTIFICATION</scope>
    <source>
        <strain evidence="6">HSOK</strain>
    </source>
</reference>
<dbReference type="GO" id="GO:0008009">
    <property type="term" value="F:chemokine activity"/>
    <property type="evidence" value="ECO:0007669"/>
    <property type="project" value="InterPro"/>
</dbReference>
<evidence type="ECO:0000313" key="7">
    <source>
        <dbReference type="Proteomes" id="UP000265200"/>
    </source>
</evidence>
<feature type="domain" description="Chemokine interleukin-8-like" evidence="5">
    <location>
        <begin position="43"/>
        <end position="101"/>
    </location>
</feature>
<dbReference type="InterPro" id="IPR001811">
    <property type="entry name" value="Chemokine_IL8-like_dom"/>
</dbReference>
<evidence type="ECO:0000256" key="1">
    <source>
        <dbReference type="ARBA" id="ARBA00010868"/>
    </source>
</evidence>
<evidence type="ECO:0000313" key="6">
    <source>
        <dbReference type="Ensembl" id="ENSORLP00015031348.1"/>
    </source>
</evidence>
<dbReference type="Pfam" id="PF00048">
    <property type="entry name" value="IL8"/>
    <property type="match status" value="1"/>
</dbReference>
<dbReference type="CDD" id="cd00272">
    <property type="entry name" value="Chemokine_CC"/>
    <property type="match status" value="1"/>
</dbReference>
<reference evidence="6 7" key="2">
    <citation type="submission" date="2017-04" db="EMBL/GenBank/DDBJ databases">
        <title>CpG methylation of centromeres and impact of large insertions on vertebrate speciation.</title>
        <authorList>
            <person name="Ichikawa K."/>
            <person name="Yoshimura J."/>
            <person name="Morishita S."/>
        </authorList>
    </citation>
    <scope>NUCLEOTIDE SEQUENCE</scope>
    <source>
        <strain evidence="6 7">HSOK</strain>
    </source>
</reference>
<keyword evidence="2 4" id="KW-0202">Cytokine</keyword>
<dbReference type="InterPro" id="IPR039809">
    <property type="entry name" value="Chemokine_b/g/d"/>
</dbReference>
<keyword evidence="4" id="KW-0964">Secreted</keyword>
<protein>
    <recommendedName>
        <fullName evidence="4">C-C motif chemokine</fullName>
    </recommendedName>
</protein>
<comment type="similarity">
    <text evidence="1 4">Belongs to the intercrine beta (chemokine CC) family.</text>
</comment>
<accession>A0A3P9JGR0</accession>
<comment type="subcellular location">
    <subcellularLocation>
        <location evidence="4">Secreted</location>
    </subcellularLocation>
</comment>
<dbReference type="PANTHER" id="PTHR12015">
    <property type="entry name" value="SMALL INDUCIBLE CYTOKINE A"/>
    <property type="match status" value="1"/>
</dbReference>
<dbReference type="PROSITE" id="PS00472">
    <property type="entry name" value="SMALL_CYTOKINES_CC"/>
    <property type="match status" value="1"/>
</dbReference>
<reference evidence="6" key="3">
    <citation type="submission" date="2025-08" db="UniProtKB">
        <authorList>
            <consortium name="Ensembl"/>
        </authorList>
    </citation>
    <scope>IDENTIFICATION</scope>
    <source>
        <strain evidence="6">HSOK</strain>
    </source>
</reference>
<evidence type="ECO:0000259" key="5">
    <source>
        <dbReference type="SMART" id="SM00199"/>
    </source>
</evidence>
<dbReference type="Proteomes" id="UP000265200">
    <property type="component" value="Chromosome 18"/>
</dbReference>
<organism evidence="6 7">
    <name type="scientific">Oryzias latipes</name>
    <name type="common">Japanese rice fish</name>
    <name type="synonym">Japanese killifish</name>
    <dbReference type="NCBI Taxonomy" id="8090"/>
    <lineage>
        <taxon>Eukaryota</taxon>
        <taxon>Metazoa</taxon>
        <taxon>Chordata</taxon>
        <taxon>Craniata</taxon>
        <taxon>Vertebrata</taxon>
        <taxon>Euteleostomi</taxon>
        <taxon>Actinopterygii</taxon>
        <taxon>Neopterygii</taxon>
        <taxon>Teleostei</taxon>
        <taxon>Neoteleostei</taxon>
        <taxon>Acanthomorphata</taxon>
        <taxon>Ovalentaria</taxon>
        <taxon>Atherinomorphae</taxon>
        <taxon>Beloniformes</taxon>
        <taxon>Adrianichthyidae</taxon>
        <taxon>Oryziinae</taxon>
        <taxon>Oryzias</taxon>
    </lineage>
</organism>
<evidence type="ECO:0000256" key="2">
    <source>
        <dbReference type="ARBA" id="ARBA00022514"/>
    </source>
</evidence>
<keyword evidence="3" id="KW-1015">Disulfide bond</keyword>
<evidence type="ECO:0000256" key="3">
    <source>
        <dbReference type="ARBA" id="ARBA00023157"/>
    </source>
</evidence>
<dbReference type="InterPro" id="IPR036048">
    <property type="entry name" value="Interleukin_8-like_sf"/>
</dbReference>
<dbReference type="GO" id="GO:0006955">
    <property type="term" value="P:immune response"/>
    <property type="evidence" value="ECO:0007669"/>
    <property type="project" value="InterPro"/>
</dbReference>
<dbReference type="AlphaFoldDB" id="A0A3P9JGR0"/>
<dbReference type="Gene3D" id="2.40.50.40">
    <property type="match status" value="1"/>
</dbReference>
<proteinExistence type="inferred from homology"/>
<dbReference type="InterPro" id="IPR000827">
    <property type="entry name" value="Chemokine_CC_CS"/>
</dbReference>
<sequence>MKIKVWILATCIQTAATKGGFLVYFNLLHILSKNVFSSDSSGPDNCCFKFFPGTLSPSRVRSFTLTDDRCPKPGVIFVTKRNVNICVEQNANWVQDILQTLKGSAPAPSAPPTAPPQGFCRFV</sequence>